<name>A0A0M0JE64_9EUKA</name>
<feature type="region of interest" description="Disordered" evidence="1">
    <location>
        <begin position="1"/>
        <end position="41"/>
    </location>
</feature>
<dbReference type="AlphaFoldDB" id="A0A0M0JE64"/>
<feature type="non-terminal residue" evidence="2">
    <location>
        <position position="41"/>
    </location>
</feature>
<accession>A0A0M0JE64</accession>
<proteinExistence type="predicted"/>
<organism evidence="2 3">
    <name type="scientific">Chrysochromulina tobinii</name>
    <dbReference type="NCBI Taxonomy" id="1460289"/>
    <lineage>
        <taxon>Eukaryota</taxon>
        <taxon>Haptista</taxon>
        <taxon>Haptophyta</taxon>
        <taxon>Prymnesiophyceae</taxon>
        <taxon>Prymnesiales</taxon>
        <taxon>Chrysochromulinaceae</taxon>
        <taxon>Chrysochromulina</taxon>
    </lineage>
</organism>
<evidence type="ECO:0000256" key="1">
    <source>
        <dbReference type="SAM" id="MobiDB-lite"/>
    </source>
</evidence>
<comment type="caution">
    <text evidence="2">The sequence shown here is derived from an EMBL/GenBank/DDBJ whole genome shotgun (WGS) entry which is preliminary data.</text>
</comment>
<evidence type="ECO:0000313" key="3">
    <source>
        <dbReference type="Proteomes" id="UP000037460"/>
    </source>
</evidence>
<sequence length="41" mass="4299">MGAFFSREEVDAAVAPTPPGDKMMPPEAGYEEAETVAQLTG</sequence>
<dbReference type="EMBL" id="JWZX01003071">
    <property type="protein sequence ID" value="KOO24652.1"/>
    <property type="molecule type" value="Genomic_DNA"/>
</dbReference>
<dbReference type="Proteomes" id="UP000037460">
    <property type="component" value="Unassembled WGS sequence"/>
</dbReference>
<evidence type="ECO:0000313" key="2">
    <source>
        <dbReference type="EMBL" id="KOO24652.1"/>
    </source>
</evidence>
<keyword evidence="3" id="KW-1185">Reference proteome</keyword>
<gene>
    <name evidence="2" type="ORF">Ctob_003734</name>
</gene>
<reference evidence="3" key="1">
    <citation type="journal article" date="2015" name="PLoS Genet.">
        <title>Genome Sequence and Transcriptome Analyses of Chrysochromulina tobin: Metabolic Tools for Enhanced Algal Fitness in the Prominent Order Prymnesiales (Haptophyceae).</title>
        <authorList>
            <person name="Hovde B.T."/>
            <person name="Deodato C.R."/>
            <person name="Hunsperger H.M."/>
            <person name="Ryken S.A."/>
            <person name="Yost W."/>
            <person name="Jha R.K."/>
            <person name="Patterson J."/>
            <person name="Monnat R.J. Jr."/>
            <person name="Barlow S.B."/>
            <person name="Starkenburg S.R."/>
            <person name="Cattolico R.A."/>
        </authorList>
    </citation>
    <scope>NUCLEOTIDE SEQUENCE</scope>
    <source>
        <strain evidence="3">CCMP291</strain>
    </source>
</reference>
<feature type="compositionally biased region" description="Basic and acidic residues" evidence="1">
    <location>
        <begin position="1"/>
        <end position="10"/>
    </location>
</feature>
<protein>
    <submittedName>
        <fullName evidence="2">Uncharacterized protein</fullName>
    </submittedName>
</protein>